<accession>A0A699IR42</accession>
<organism evidence="2">
    <name type="scientific">Tanacetum cinerariifolium</name>
    <name type="common">Dalmatian daisy</name>
    <name type="synonym">Chrysanthemum cinerariifolium</name>
    <dbReference type="NCBI Taxonomy" id="118510"/>
    <lineage>
        <taxon>Eukaryota</taxon>
        <taxon>Viridiplantae</taxon>
        <taxon>Streptophyta</taxon>
        <taxon>Embryophyta</taxon>
        <taxon>Tracheophyta</taxon>
        <taxon>Spermatophyta</taxon>
        <taxon>Magnoliopsida</taxon>
        <taxon>eudicotyledons</taxon>
        <taxon>Gunneridae</taxon>
        <taxon>Pentapetalae</taxon>
        <taxon>asterids</taxon>
        <taxon>campanulids</taxon>
        <taxon>Asterales</taxon>
        <taxon>Asteraceae</taxon>
        <taxon>Asteroideae</taxon>
        <taxon>Anthemideae</taxon>
        <taxon>Anthemidinae</taxon>
        <taxon>Tanacetum</taxon>
    </lineage>
</organism>
<evidence type="ECO:0000313" key="2">
    <source>
        <dbReference type="EMBL" id="GEZ85077.1"/>
    </source>
</evidence>
<name>A0A699IR42_TANCI</name>
<comment type="caution">
    <text evidence="2">The sequence shown here is derived from an EMBL/GenBank/DDBJ whole genome shotgun (WGS) entry which is preliminary data.</text>
</comment>
<dbReference type="AlphaFoldDB" id="A0A699IR42"/>
<feature type="region of interest" description="Disordered" evidence="1">
    <location>
        <begin position="1"/>
        <end position="25"/>
    </location>
</feature>
<feature type="non-terminal residue" evidence="2">
    <location>
        <position position="1"/>
    </location>
</feature>
<sequence length="85" mass="9606">FDLFSNLKNQSEEEATETMTEPTMEEYITKTREDYGSGITRPKEVILFYQGLNVPTTQILDSKGVIPSMKDADAKKSIQDMADHS</sequence>
<dbReference type="EMBL" id="BKCJ010332207">
    <property type="protein sequence ID" value="GEZ85077.1"/>
    <property type="molecule type" value="Genomic_DNA"/>
</dbReference>
<proteinExistence type="predicted"/>
<protein>
    <submittedName>
        <fullName evidence="2">Uncharacterized protein</fullName>
    </submittedName>
</protein>
<gene>
    <name evidence="2" type="ORF">Tci_557050</name>
</gene>
<reference evidence="2" key="1">
    <citation type="journal article" date="2019" name="Sci. Rep.">
        <title>Draft genome of Tanacetum cinerariifolium, the natural source of mosquito coil.</title>
        <authorList>
            <person name="Yamashiro T."/>
            <person name="Shiraishi A."/>
            <person name="Satake H."/>
            <person name="Nakayama K."/>
        </authorList>
    </citation>
    <scope>NUCLEOTIDE SEQUENCE</scope>
</reference>
<evidence type="ECO:0000256" key="1">
    <source>
        <dbReference type="SAM" id="MobiDB-lite"/>
    </source>
</evidence>